<keyword evidence="8" id="KW-1185">Reference proteome</keyword>
<dbReference type="Proteomes" id="UP001172684">
    <property type="component" value="Unassembled WGS sequence"/>
</dbReference>
<evidence type="ECO:0000256" key="5">
    <source>
        <dbReference type="RuleBase" id="RU361145"/>
    </source>
</evidence>
<dbReference type="EC" id="1.16.3.1" evidence="5"/>
<evidence type="ECO:0000256" key="2">
    <source>
        <dbReference type="ARBA" id="ARBA00022434"/>
    </source>
</evidence>
<reference evidence="7" key="1">
    <citation type="submission" date="2022-10" db="EMBL/GenBank/DDBJ databases">
        <title>Culturing micro-colonial fungi from biological soil crusts in the Mojave desert and describing Neophaeococcomyces mojavensis, and introducing the new genera and species Taxawa tesnikishii.</title>
        <authorList>
            <person name="Kurbessoian T."/>
            <person name="Stajich J.E."/>
        </authorList>
    </citation>
    <scope>NUCLEOTIDE SEQUENCE</scope>
    <source>
        <strain evidence="7">TK_1</strain>
    </source>
</reference>
<dbReference type="InterPro" id="IPR012347">
    <property type="entry name" value="Ferritin-like"/>
</dbReference>
<dbReference type="Gene3D" id="1.20.1260.10">
    <property type="match status" value="1"/>
</dbReference>
<keyword evidence="3 5" id="KW-0479">Metal-binding</keyword>
<dbReference type="PANTHER" id="PTHR11431:SF75">
    <property type="entry name" value="FERRITIN"/>
    <property type="match status" value="1"/>
</dbReference>
<evidence type="ECO:0000313" key="7">
    <source>
        <dbReference type="EMBL" id="KAJ9667116.1"/>
    </source>
</evidence>
<dbReference type="InterPro" id="IPR009078">
    <property type="entry name" value="Ferritin-like_SF"/>
</dbReference>
<evidence type="ECO:0000259" key="6">
    <source>
        <dbReference type="PROSITE" id="PS50905"/>
    </source>
</evidence>
<protein>
    <recommendedName>
        <fullName evidence="5">Ferritin</fullName>
        <ecNumber evidence="5">1.16.3.1</ecNumber>
    </recommendedName>
</protein>
<organism evidence="7 8">
    <name type="scientific">Coniosporium apollinis</name>
    <dbReference type="NCBI Taxonomy" id="61459"/>
    <lineage>
        <taxon>Eukaryota</taxon>
        <taxon>Fungi</taxon>
        <taxon>Dikarya</taxon>
        <taxon>Ascomycota</taxon>
        <taxon>Pezizomycotina</taxon>
        <taxon>Dothideomycetes</taxon>
        <taxon>Dothideomycetes incertae sedis</taxon>
        <taxon>Coniosporium</taxon>
    </lineage>
</organism>
<comment type="caution">
    <text evidence="7">The sequence shown here is derived from an EMBL/GenBank/DDBJ whole genome shotgun (WGS) entry which is preliminary data.</text>
</comment>
<dbReference type="InterPro" id="IPR008331">
    <property type="entry name" value="Ferritin_DPS_dom"/>
</dbReference>
<keyword evidence="5" id="KW-0560">Oxidoreductase</keyword>
<comment type="similarity">
    <text evidence="1 5">Belongs to the ferritin family.</text>
</comment>
<keyword evidence="2 5" id="KW-0409">Iron storage</keyword>
<feature type="domain" description="Ferritin-like diiron" evidence="6">
    <location>
        <begin position="27"/>
        <end position="179"/>
    </location>
</feature>
<dbReference type="PANTHER" id="PTHR11431">
    <property type="entry name" value="FERRITIN"/>
    <property type="match status" value="1"/>
</dbReference>
<evidence type="ECO:0000256" key="1">
    <source>
        <dbReference type="ARBA" id="ARBA00007513"/>
    </source>
</evidence>
<keyword evidence="4 5" id="KW-0408">Iron</keyword>
<dbReference type="InterPro" id="IPR001519">
    <property type="entry name" value="Ferritin"/>
</dbReference>
<evidence type="ECO:0000256" key="4">
    <source>
        <dbReference type="ARBA" id="ARBA00023004"/>
    </source>
</evidence>
<accession>A0ABQ9P1D5</accession>
<dbReference type="SUPFAM" id="SSF47240">
    <property type="entry name" value="Ferritin-like"/>
    <property type="match status" value="1"/>
</dbReference>
<evidence type="ECO:0000313" key="8">
    <source>
        <dbReference type="Proteomes" id="UP001172684"/>
    </source>
</evidence>
<dbReference type="PROSITE" id="PS50905">
    <property type="entry name" value="FERRITIN_LIKE"/>
    <property type="match status" value="1"/>
</dbReference>
<sequence length="230" mass="26205">MPRGVEQVQAAIEAHSLANIDDYVKTSTMHPELEEAIQHHILLELKSWCLFRKLSADCARANIALHGFNLLFKRCAIECFADANWLECYLVQRGGICRPVDIPAPTIAFPDDPVDPVQPVYEALRVEKAILEDAIRLCKLADKHGDYPLDDAIETRFLKKETKHVKDMGDLLQQCVRVSKDVGHGVYHLDKELRWKKGVTPWAKENNPDNNDFMLKEAAKDLHDPLLYPQ</sequence>
<dbReference type="Pfam" id="PF00210">
    <property type="entry name" value="Ferritin"/>
    <property type="match status" value="1"/>
</dbReference>
<evidence type="ECO:0000256" key="3">
    <source>
        <dbReference type="ARBA" id="ARBA00022723"/>
    </source>
</evidence>
<gene>
    <name evidence="7" type="ORF">H2201_002635</name>
</gene>
<comment type="function">
    <text evidence="5">Stores iron in a soluble, non-toxic, readily available form. Important for iron homeostasis. Iron is taken up in the ferrous form and deposited as ferric hydroxides after oxidation.</text>
</comment>
<comment type="catalytic activity">
    <reaction evidence="5">
        <text>4 Fe(2+) + O2 + 4 H(+) = 4 Fe(3+) + 2 H2O</text>
        <dbReference type="Rhea" id="RHEA:11148"/>
        <dbReference type="ChEBI" id="CHEBI:15377"/>
        <dbReference type="ChEBI" id="CHEBI:15378"/>
        <dbReference type="ChEBI" id="CHEBI:15379"/>
        <dbReference type="ChEBI" id="CHEBI:29033"/>
        <dbReference type="ChEBI" id="CHEBI:29034"/>
        <dbReference type="EC" id="1.16.3.1"/>
    </reaction>
</comment>
<name>A0ABQ9P1D5_9PEZI</name>
<dbReference type="EMBL" id="JAPDRL010000014">
    <property type="protein sequence ID" value="KAJ9667116.1"/>
    <property type="molecule type" value="Genomic_DNA"/>
</dbReference>
<dbReference type="InterPro" id="IPR009040">
    <property type="entry name" value="Ferritin-like_diiron"/>
</dbReference>
<proteinExistence type="inferred from homology"/>